<evidence type="ECO:0000313" key="5">
    <source>
        <dbReference type="EMBL" id="RTR25677.1"/>
    </source>
</evidence>
<comment type="subcellular location">
    <subcellularLocation>
        <location evidence="1">Membrane</location>
    </subcellularLocation>
</comment>
<dbReference type="PROSITE" id="PS50857">
    <property type="entry name" value="COX2_CUA"/>
    <property type="match status" value="1"/>
</dbReference>
<dbReference type="InterPro" id="IPR008972">
    <property type="entry name" value="Cupredoxin"/>
</dbReference>
<evidence type="ECO:0000313" key="6">
    <source>
        <dbReference type="Proteomes" id="UP000271374"/>
    </source>
</evidence>
<dbReference type="GO" id="GO:0004129">
    <property type="term" value="F:cytochrome-c oxidase activity"/>
    <property type="evidence" value="ECO:0007669"/>
    <property type="project" value="InterPro"/>
</dbReference>
<evidence type="ECO:0000256" key="1">
    <source>
        <dbReference type="ARBA" id="ARBA00004370"/>
    </source>
</evidence>
<dbReference type="SUPFAM" id="SSF49503">
    <property type="entry name" value="Cupredoxins"/>
    <property type="match status" value="1"/>
</dbReference>
<comment type="similarity">
    <text evidence="2">Belongs to the cytochrome c oxidase subunit 2 family.</text>
</comment>
<accession>A0A431VR40</accession>
<feature type="domain" description="Cytochrome oxidase subunit II copper A binding" evidence="4">
    <location>
        <begin position="1"/>
        <end position="57"/>
    </location>
</feature>
<name>A0A431VR40_9BACI</name>
<dbReference type="OrthoDB" id="9773456at2"/>
<dbReference type="Gene3D" id="2.60.40.420">
    <property type="entry name" value="Cupredoxins - blue copper proteins"/>
    <property type="match status" value="1"/>
</dbReference>
<dbReference type="GO" id="GO:0042773">
    <property type="term" value="P:ATP synthesis coupled electron transport"/>
    <property type="evidence" value="ECO:0007669"/>
    <property type="project" value="TreeGrafter"/>
</dbReference>
<evidence type="ECO:0000259" key="4">
    <source>
        <dbReference type="PROSITE" id="PS50857"/>
    </source>
</evidence>
<sequence length="57" mass="6204">MPALGIKIDAVPGRLNQTAFITSRPGIYYGQCSEICGANHSFMPIVVEAVPLEHFEN</sequence>
<protein>
    <recommendedName>
        <fullName evidence="4">Cytochrome oxidase subunit II copper A binding domain-containing protein</fullName>
    </recommendedName>
</protein>
<evidence type="ECO:0000256" key="2">
    <source>
        <dbReference type="ARBA" id="ARBA00007866"/>
    </source>
</evidence>
<dbReference type="GO" id="GO:0005507">
    <property type="term" value="F:copper ion binding"/>
    <property type="evidence" value="ECO:0007669"/>
    <property type="project" value="InterPro"/>
</dbReference>
<dbReference type="InterPro" id="IPR045187">
    <property type="entry name" value="CcO_II"/>
</dbReference>
<keyword evidence="6" id="KW-1185">Reference proteome</keyword>
<dbReference type="InterPro" id="IPR002429">
    <property type="entry name" value="CcO_II-like_C"/>
</dbReference>
<dbReference type="PANTHER" id="PTHR22888">
    <property type="entry name" value="CYTOCHROME C OXIDASE, SUBUNIT II"/>
    <property type="match status" value="1"/>
</dbReference>
<dbReference type="AlphaFoldDB" id="A0A431VR40"/>
<comment type="caution">
    <text evidence="5">The sequence shown here is derived from an EMBL/GenBank/DDBJ whole genome shotgun (WGS) entry which is preliminary data.</text>
</comment>
<proteinExistence type="inferred from homology"/>
<keyword evidence="3" id="KW-0472">Membrane</keyword>
<evidence type="ECO:0000256" key="3">
    <source>
        <dbReference type="ARBA" id="ARBA00023136"/>
    </source>
</evidence>
<dbReference type="PRINTS" id="PR01166">
    <property type="entry name" value="CYCOXIDASEII"/>
</dbReference>
<dbReference type="GO" id="GO:0016020">
    <property type="term" value="C:membrane"/>
    <property type="evidence" value="ECO:0007669"/>
    <property type="project" value="UniProtKB-SubCell"/>
</dbReference>
<dbReference type="PANTHER" id="PTHR22888:SF9">
    <property type="entry name" value="CYTOCHROME C OXIDASE SUBUNIT 2"/>
    <property type="match status" value="1"/>
</dbReference>
<dbReference type="Pfam" id="PF00116">
    <property type="entry name" value="COX2"/>
    <property type="match status" value="1"/>
</dbReference>
<reference evidence="5 6" key="1">
    <citation type="submission" date="2018-12" db="EMBL/GenBank/DDBJ databases">
        <title>Bacillus yapensis draft genome sequence.</title>
        <authorList>
            <person name="Yu L."/>
            <person name="Xu X."/>
            <person name="Tang X."/>
        </authorList>
    </citation>
    <scope>NUCLEOTIDE SEQUENCE [LARGE SCALE GENOMIC DNA]</scope>
    <source>
        <strain evidence="5 6">XXST-01</strain>
    </source>
</reference>
<gene>
    <name evidence="5" type="ORF">EKG37_22630</name>
</gene>
<dbReference type="Proteomes" id="UP000271374">
    <property type="component" value="Unassembled WGS sequence"/>
</dbReference>
<organism evidence="5 6">
    <name type="scientific">Bacillus yapensis</name>
    <dbReference type="NCBI Taxonomy" id="2492960"/>
    <lineage>
        <taxon>Bacteria</taxon>
        <taxon>Bacillati</taxon>
        <taxon>Bacillota</taxon>
        <taxon>Bacilli</taxon>
        <taxon>Bacillales</taxon>
        <taxon>Bacillaceae</taxon>
        <taxon>Bacillus</taxon>
    </lineage>
</organism>
<dbReference type="EMBL" id="RXNT01000031">
    <property type="protein sequence ID" value="RTR25677.1"/>
    <property type="molecule type" value="Genomic_DNA"/>
</dbReference>